<evidence type="ECO:0000259" key="2">
    <source>
        <dbReference type="Pfam" id="PF00296"/>
    </source>
</evidence>
<organism evidence="3 4">
    <name type="scientific">Polymorphospora lycopeni</name>
    <dbReference type="NCBI Taxonomy" id="3140240"/>
    <lineage>
        <taxon>Bacteria</taxon>
        <taxon>Bacillati</taxon>
        <taxon>Actinomycetota</taxon>
        <taxon>Actinomycetes</taxon>
        <taxon>Micromonosporales</taxon>
        <taxon>Micromonosporaceae</taxon>
        <taxon>Polymorphospora</taxon>
    </lineage>
</organism>
<accession>A0ABV5CT83</accession>
<dbReference type="InterPro" id="IPR011251">
    <property type="entry name" value="Luciferase-like_dom"/>
</dbReference>
<dbReference type="SUPFAM" id="SSF51679">
    <property type="entry name" value="Bacterial luciferase-like"/>
    <property type="match status" value="1"/>
</dbReference>
<sequence length="331" mass="35746">MTEKRAPRMSLMLSSAVPPDQTLAVARFAEQSRYSRLWITEDYFRKGAFSTAGAALAATGGIKVGLGIASLYVRSPATFAMEVATLDAMFPERFEAGIGLGSLRALDTLGRRPDKAIGSLTDRLRLLRSLLSGADTRWRDEFDNLDGVRLDYPATKPPRLWAAAESPQMLRMAARESDGLILSALSSPGYVSWVRQEIAPALAKRGVDLPIAAFVYTSVNDDEEVAFGNARELVAARLASGRVAPTLARSGLWEQIEPLLGRPVDDLRPRLGPEVVGSFVAYGTVASCRERLLAYTAAGVDEIALAPIPVAGKLNLTEVMPLLAQFVRTTP</sequence>
<reference evidence="3 4" key="1">
    <citation type="submission" date="2024-04" db="EMBL/GenBank/DDBJ databases">
        <title>Polymorphospora sp. isolated from Baiyangdian Lake in Xiong'an New Area.</title>
        <authorList>
            <person name="Zhang X."/>
            <person name="Liu J."/>
        </authorList>
    </citation>
    <scope>NUCLEOTIDE SEQUENCE [LARGE SCALE GENOMIC DNA]</scope>
    <source>
        <strain evidence="3 4">2-325</strain>
    </source>
</reference>
<dbReference type="PANTHER" id="PTHR43244">
    <property type="match status" value="1"/>
</dbReference>
<name>A0ABV5CT83_9ACTN</name>
<comment type="caution">
    <text evidence="3">The sequence shown here is derived from an EMBL/GenBank/DDBJ whole genome shotgun (WGS) entry which is preliminary data.</text>
</comment>
<evidence type="ECO:0000313" key="4">
    <source>
        <dbReference type="Proteomes" id="UP001582793"/>
    </source>
</evidence>
<dbReference type="Proteomes" id="UP001582793">
    <property type="component" value="Unassembled WGS sequence"/>
</dbReference>
<feature type="domain" description="Luciferase-like" evidence="2">
    <location>
        <begin position="12"/>
        <end position="302"/>
    </location>
</feature>
<dbReference type="PANTHER" id="PTHR43244:SF1">
    <property type="entry name" value="5,10-METHYLENETETRAHYDROMETHANOPTERIN REDUCTASE"/>
    <property type="match status" value="1"/>
</dbReference>
<protein>
    <submittedName>
        <fullName evidence="3">LLM class flavin-dependent oxidoreductase</fullName>
    </submittedName>
</protein>
<dbReference type="Pfam" id="PF00296">
    <property type="entry name" value="Bac_luciferase"/>
    <property type="match status" value="1"/>
</dbReference>
<keyword evidence="4" id="KW-1185">Reference proteome</keyword>
<keyword evidence="1" id="KW-0560">Oxidoreductase</keyword>
<dbReference type="RefSeq" id="WP_375735115.1">
    <property type="nucleotide sequence ID" value="NZ_JBCGDC010000053.1"/>
</dbReference>
<dbReference type="Gene3D" id="3.20.20.30">
    <property type="entry name" value="Luciferase-like domain"/>
    <property type="match status" value="1"/>
</dbReference>
<gene>
    <name evidence="3" type="ORF">AAFH96_19210</name>
</gene>
<proteinExistence type="predicted"/>
<dbReference type="EMBL" id="JBCGDC010000053">
    <property type="protein sequence ID" value="MFB6395219.1"/>
    <property type="molecule type" value="Genomic_DNA"/>
</dbReference>
<dbReference type="InterPro" id="IPR050564">
    <property type="entry name" value="F420-G6PD/mer"/>
</dbReference>
<evidence type="ECO:0000313" key="3">
    <source>
        <dbReference type="EMBL" id="MFB6395219.1"/>
    </source>
</evidence>
<dbReference type="InterPro" id="IPR036661">
    <property type="entry name" value="Luciferase-like_sf"/>
</dbReference>
<evidence type="ECO:0000256" key="1">
    <source>
        <dbReference type="ARBA" id="ARBA00023002"/>
    </source>
</evidence>